<dbReference type="EMBL" id="JAFICZ010000001">
    <property type="protein sequence ID" value="MBP1290928.1"/>
    <property type="molecule type" value="Genomic_DNA"/>
</dbReference>
<organism evidence="3 4">
    <name type="scientific">Bradyrhizobium elkanii</name>
    <dbReference type="NCBI Taxonomy" id="29448"/>
    <lineage>
        <taxon>Bacteria</taxon>
        <taxon>Pseudomonadati</taxon>
        <taxon>Pseudomonadota</taxon>
        <taxon>Alphaproteobacteria</taxon>
        <taxon>Hyphomicrobiales</taxon>
        <taxon>Nitrobacteraceae</taxon>
        <taxon>Bradyrhizobium</taxon>
    </lineage>
</organism>
<sequence>MFRNMLVLIPSERPVRPVVDGSISLADACSAHIAALAIGYEPANIPIAAVVSPATPTIFEEERLRAMERAETAINVFENEVGKTGLAYTCRTMSAIPAEAVAFASAAARLHDLTIVSQPDFERSTFDNDLSTEILFQSGGPVLFMPHTFRGPLSPRRIGICWDGSRLASRALRDAMPLLKNAEAITIATIDDSETIPDEASPERLVQHLARAPLSAKIVKVCAQHSEIQPALLSVAADQRLDLLVMGGYGHSRFQERFLGGVTREMLQSMPLPTLMSH</sequence>
<accession>A0A8I1Y6C2</accession>
<evidence type="ECO:0000259" key="2">
    <source>
        <dbReference type="Pfam" id="PF00582"/>
    </source>
</evidence>
<dbReference type="InterPro" id="IPR006016">
    <property type="entry name" value="UspA"/>
</dbReference>
<evidence type="ECO:0000256" key="1">
    <source>
        <dbReference type="ARBA" id="ARBA00008791"/>
    </source>
</evidence>
<dbReference type="Proteomes" id="UP000673383">
    <property type="component" value="Unassembled WGS sequence"/>
</dbReference>
<comment type="caution">
    <text evidence="3">The sequence shown here is derived from an EMBL/GenBank/DDBJ whole genome shotgun (WGS) entry which is preliminary data.</text>
</comment>
<dbReference type="PANTHER" id="PTHR46268:SF15">
    <property type="entry name" value="UNIVERSAL STRESS PROTEIN HP_0031"/>
    <property type="match status" value="1"/>
</dbReference>
<protein>
    <submittedName>
        <fullName evidence="3">Nucleotide-binding universal stress UspA family protein</fullName>
    </submittedName>
</protein>
<comment type="similarity">
    <text evidence="1">Belongs to the universal stress protein A family.</text>
</comment>
<dbReference type="Gene3D" id="3.40.50.12370">
    <property type="match status" value="1"/>
</dbReference>
<reference evidence="3" key="1">
    <citation type="submission" date="2021-02" db="EMBL/GenBank/DDBJ databases">
        <title>Genomic Encyclopedia of Type Strains, Phase IV (KMG-V): Genome sequencing to study the core and pangenomes of soil and plant-associated prokaryotes.</title>
        <authorList>
            <person name="Whitman W."/>
        </authorList>
    </citation>
    <scope>NUCLEOTIDE SEQUENCE</scope>
    <source>
        <strain evidence="3">USDA 406</strain>
    </source>
</reference>
<dbReference type="AlphaFoldDB" id="A0A8I1Y6C2"/>
<dbReference type="PRINTS" id="PR01438">
    <property type="entry name" value="UNVRSLSTRESS"/>
</dbReference>
<dbReference type="InterPro" id="IPR006015">
    <property type="entry name" value="Universal_stress_UspA"/>
</dbReference>
<gene>
    <name evidence="3" type="ORF">JOH49_000681</name>
</gene>
<dbReference type="RefSeq" id="WP_172648615.1">
    <property type="nucleotide sequence ID" value="NZ_JAFICZ010000001.1"/>
</dbReference>
<proteinExistence type="inferred from homology"/>
<feature type="domain" description="UspA" evidence="2">
    <location>
        <begin position="156"/>
        <end position="276"/>
    </location>
</feature>
<dbReference type="SUPFAM" id="SSF52402">
    <property type="entry name" value="Adenine nucleotide alpha hydrolases-like"/>
    <property type="match status" value="1"/>
</dbReference>
<dbReference type="Pfam" id="PF00582">
    <property type="entry name" value="Usp"/>
    <property type="match status" value="1"/>
</dbReference>
<name>A0A8I1Y6C2_BRAEL</name>
<evidence type="ECO:0000313" key="3">
    <source>
        <dbReference type="EMBL" id="MBP1290928.1"/>
    </source>
</evidence>
<evidence type="ECO:0000313" key="4">
    <source>
        <dbReference type="Proteomes" id="UP000673383"/>
    </source>
</evidence>
<dbReference type="CDD" id="cd00293">
    <property type="entry name" value="USP-like"/>
    <property type="match status" value="1"/>
</dbReference>
<dbReference type="PANTHER" id="PTHR46268">
    <property type="entry name" value="STRESS RESPONSE PROTEIN NHAX"/>
    <property type="match status" value="1"/>
</dbReference>